<reference evidence="1" key="1">
    <citation type="submission" date="2023-06" db="EMBL/GenBank/DDBJ databases">
        <title>Male Hemibagrus guttatus genome.</title>
        <authorList>
            <person name="Bian C."/>
        </authorList>
    </citation>
    <scope>NUCLEOTIDE SEQUENCE</scope>
    <source>
        <strain evidence="1">Male_cb2023</strain>
        <tissue evidence="1">Muscle</tissue>
    </source>
</reference>
<comment type="caution">
    <text evidence="1">The sequence shown here is derived from an EMBL/GenBank/DDBJ whole genome shotgun (WGS) entry which is preliminary data.</text>
</comment>
<gene>
    <name evidence="1" type="ORF">QTP70_025892</name>
</gene>
<proteinExistence type="predicted"/>
<evidence type="ECO:0000313" key="2">
    <source>
        <dbReference type="Proteomes" id="UP001274896"/>
    </source>
</evidence>
<dbReference type="Proteomes" id="UP001274896">
    <property type="component" value="Unassembled WGS sequence"/>
</dbReference>
<dbReference type="EMBL" id="JAUCMX010000011">
    <property type="protein sequence ID" value="KAK3531657.1"/>
    <property type="molecule type" value="Genomic_DNA"/>
</dbReference>
<dbReference type="Gene3D" id="2.40.70.10">
    <property type="entry name" value="Acid Proteases"/>
    <property type="match status" value="1"/>
</dbReference>
<evidence type="ECO:0000313" key="1">
    <source>
        <dbReference type="EMBL" id="KAK3531657.1"/>
    </source>
</evidence>
<sequence length="225" mass="25323">MPQLPPESHKPTRLDRTLQLDGIPYFQCPPLCSGIAAMTSTRDLTATAPDGCINNGGGEHGPLRLMSPTSLGIWLKLSRRWEGSERRSQQTLTIRLGLPSLSGILLLTAVDNRPIGKGYITRQTILFTLQVRTIHFEEPSFYVISSPANPIILGFPWLQLHNPHMSWREGELTRWSPYCLNHCLKNIVSRPCLATSIKSPINAETSTLPWEYHDLRDVFSKERAI</sequence>
<dbReference type="InterPro" id="IPR021109">
    <property type="entry name" value="Peptidase_aspartic_dom_sf"/>
</dbReference>
<organism evidence="1 2">
    <name type="scientific">Hemibagrus guttatus</name>
    <dbReference type="NCBI Taxonomy" id="175788"/>
    <lineage>
        <taxon>Eukaryota</taxon>
        <taxon>Metazoa</taxon>
        <taxon>Chordata</taxon>
        <taxon>Craniata</taxon>
        <taxon>Vertebrata</taxon>
        <taxon>Euteleostomi</taxon>
        <taxon>Actinopterygii</taxon>
        <taxon>Neopterygii</taxon>
        <taxon>Teleostei</taxon>
        <taxon>Ostariophysi</taxon>
        <taxon>Siluriformes</taxon>
        <taxon>Bagridae</taxon>
        <taxon>Hemibagrus</taxon>
    </lineage>
</organism>
<protein>
    <submittedName>
        <fullName evidence="1">Uncharacterized protein</fullName>
    </submittedName>
</protein>
<keyword evidence="2" id="KW-1185">Reference proteome</keyword>
<dbReference type="AlphaFoldDB" id="A0AAE0QSP0"/>
<name>A0AAE0QSP0_9TELE</name>
<accession>A0AAE0QSP0</accession>